<protein>
    <submittedName>
        <fullName evidence="1">Uncharacterized protein</fullName>
    </submittedName>
</protein>
<sequence>MIKYITGHYALLAQPTDCHLCTITNVPHSMLAQWHEGAAQEYRIDLTLPWQCHALEAKYWF</sequence>
<gene>
    <name evidence="1" type="ORF">AG1IA_02388</name>
</gene>
<evidence type="ECO:0000313" key="2">
    <source>
        <dbReference type="Proteomes" id="UP000011668"/>
    </source>
</evidence>
<accession>L8WZQ0</accession>
<dbReference type="HOGENOM" id="CLU_2924324_0_0_1"/>
<dbReference type="Proteomes" id="UP000011668">
    <property type="component" value="Unassembled WGS sequence"/>
</dbReference>
<comment type="caution">
    <text evidence="1">The sequence shown here is derived from an EMBL/GenBank/DDBJ whole genome shotgun (WGS) entry which is preliminary data.</text>
</comment>
<reference evidence="1 2" key="1">
    <citation type="journal article" date="2013" name="Nat. Commun.">
        <title>The evolution and pathogenic mechanisms of the rice sheath blight pathogen.</title>
        <authorList>
            <person name="Zheng A."/>
            <person name="Lin R."/>
            <person name="Xu L."/>
            <person name="Qin P."/>
            <person name="Tang C."/>
            <person name="Ai P."/>
            <person name="Zhang D."/>
            <person name="Liu Y."/>
            <person name="Sun Z."/>
            <person name="Feng H."/>
            <person name="Wang Y."/>
            <person name="Chen Y."/>
            <person name="Liang X."/>
            <person name="Fu R."/>
            <person name="Li Q."/>
            <person name="Zhang J."/>
            <person name="Yu X."/>
            <person name="Xie Z."/>
            <person name="Ding L."/>
            <person name="Guan P."/>
            <person name="Tang J."/>
            <person name="Liang Y."/>
            <person name="Wang S."/>
            <person name="Deng Q."/>
            <person name="Li S."/>
            <person name="Zhu J."/>
            <person name="Wang L."/>
            <person name="Liu H."/>
            <person name="Li P."/>
        </authorList>
    </citation>
    <scope>NUCLEOTIDE SEQUENCE [LARGE SCALE GENOMIC DNA]</scope>
    <source>
        <strain evidence="2">AG-1 IA</strain>
    </source>
</reference>
<name>L8WZQ0_THACA</name>
<organism evidence="1 2">
    <name type="scientific">Thanatephorus cucumeris (strain AG1-IA)</name>
    <name type="common">Rice sheath blight fungus</name>
    <name type="synonym">Rhizoctonia solani</name>
    <dbReference type="NCBI Taxonomy" id="983506"/>
    <lineage>
        <taxon>Eukaryota</taxon>
        <taxon>Fungi</taxon>
        <taxon>Dikarya</taxon>
        <taxon>Basidiomycota</taxon>
        <taxon>Agaricomycotina</taxon>
        <taxon>Agaricomycetes</taxon>
        <taxon>Cantharellales</taxon>
        <taxon>Ceratobasidiaceae</taxon>
        <taxon>Rhizoctonia</taxon>
        <taxon>Rhizoctonia solani AG-1</taxon>
    </lineage>
</organism>
<dbReference type="AlphaFoldDB" id="L8WZQ0"/>
<dbReference type="EMBL" id="AFRT01000526">
    <property type="protein sequence ID" value="ELU43571.1"/>
    <property type="molecule type" value="Genomic_DNA"/>
</dbReference>
<evidence type="ECO:0000313" key="1">
    <source>
        <dbReference type="EMBL" id="ELU43571.1"/>
    </source>
</evidence>
<proteinExistence type="predicted"/>
<keyword evidence="2" id="KW-1185">Reference proteome</keyword>